<organism evidence="4 5">
    <name type="scientific">Phyllobacterium phragmitis</name>
    <dbReference type="NCBI Taxonomy" id="2670329"/>
    <lineage>
        <taxon>Bacteria</taxon>
        <taxon>Pseudomonadati</taxon>
        <taxon>Pseudomonadota</taxon>
        <taxon>Alphaproteobacteria</taxon>
        <taxon>Hyphomicrobiales</taxon>
        <taxon>Phyllobacteriaceae</taxon>
        <taxon>Phyllobacterium</taxon>
    </lineage>
</organism>
<keyword evidence="5" id="KW-1185">Reference proteome</keyword>
<evidence type="ECO:0000313" key="4">
    <source>
        <dbReference type="EMBL" id="GAB1581738.1"/>
    </source>
</evidence>
<feature type="domain" description="Phage capsid-like C-terminal" evidence="3">
    <location>
        <begin position="112"/>
        <end position="381"/>
    </location>
</feature>
<dbReference type="NCBIfam" id="TIGR01554">
    <property type="entry name" value="major_cap_HK97"/>
    <property type="match status" value="1"/>
</dbReference>
<accession>A0ABQ0GYJ1</accession>
<name>A0ABQ0GYJ1_9HYPH</name>
<reference evidence="4 5" key="1">
    <citation type="submission" date="2024-10" db="EMBL/GenBank/DDBJ databases">
        <title>Isolation, draft genome sequencing and identification of Phyllobacterium sp. NSA23, isolated from leaf soil.</title>
        <authorList>
            <person name="Akita H."/>
        </authorList>
    </citation>
    <scope>NUCLEOTIDE SEQUENCE [LARGE SCALE GENOMIC DNA]</scope>
    <source>
        <strain evidence="4 5">NSA23</strain>
    </source>
</reference>
<comment type="subcellular location">
    <subcellularLocation>
        <location evidence="1">Virion</location>
    </subcellularLocation>
</comment>
<proteinExistence type="predicted"/>
<comment type="caution">
    <text evidence="4">The sequence shown here is derived from an EMBL/GenBank/DDBJ whole genome shotgun (WGS) entry which is preliminary data.</text>
</comment>
<dbReference type="Pfam" id="PF05065">
    <property type="entry name" value="Phage_capsid"/>
    <property type="match status" value="1"/>
</dbReference>
<evidence type="ECO:0000259" key="3">
    <source>
        <dbReference type="Pfam" id="PF05065"/>
    </source>
</evidence>
<dbReference type="EMBL" id="BAAFZP010000001">
    <property type="protein sequence ID" value="GAB1581738.1"/>
    <property type="molecule type" value="Genomic_DNA"/>
</dbReference>
<dbReference type="InterPro" id="IPR024455">
    <property type="entry name" value="Phage_capsid"/>
</dbReference>
<evidence type="ECO:0000256" key="1">
    <source>
        <dbReference type="ARBA" id="ARBA00004328"/>
    </source>
</evidence>
<dbReference type="Gene3D" id="3.30.2400.10">
    <property type="entry name" value="Major capsid protein gp5"/>
    <property type="match status" value="1"/>
</dbReference>
<sequence>MTKHSQIETRSAVPLEIRSEQEDADPVAAATQAVEELRTSATAFETRQTEALRAAEARIVQLETRLNRPGTQQENRNERDTERRAFDHYLRHYGTARFRPDEIRALNTSDDGALVPEQFILEIIKDITEYSPMRQLARVTNATGSSAKLPRRLTKPTVGVVAEGAATTGSESTYGEWDIPIYELREFTDISNQMIEDSGFDMEAEIRADLAEAFGEKEGNLFFTGTGTNEPLGLLNDTDFKTVVAADLNLDGDELIDLFYAVKSTYARRGAWGMNRKVIASVRKLKNTSGDYLWSDSIAADQPPTFLGKPVVEVPALGDIAAGAVPVVFGDWNRGFRILDRIQMSILRDNYSRATNGQVRFHGRRRVGGKLVQPEALIGLKLPI</sequence>
<dbReference type="Gene3D" id="3.30.2320.10">
    <property type="entry name" value="hypothetical protein PF0899 domain"/>
    <property type="match status" value="1"/>
</dbReference>
<protein>
    <recommendedName>
        <fullName evidence="3">Phage capsid-like C-terminal domain-containing protein</fullName>
    </recommendedName>
</protein>
<evidence type="ECO:0000256" key="2">
    <source>
        <dbReference type="SAM" id="MobiDB-lite"/>
    </source>
</evidence>
<dbReference type="RefSeq" id="WP_407864522.1">
    <property type="nucleotide sequence ID" value="NZ_BAAFZP010000001.1"/>
</dbReference>
<dbReference type="InterPro" id="IPR054612">
    <property type="entry name" value="Phage_capsid-like_C"/>
</dbReference>
<dbReference type="Proteomes" id="UP001628091">
    <property type="component" value="Unassembled WGS sequence"/>
</dbReference>
<feature type="region of interest" description="Disordered" evidence="2">
    <location>
        <begin position="1"/>
        <end position="24"/>
    </location>
</feature>
<evidence type="ECO:0000313" key="5">
    <source>
        <dbReference type="Proteomes" id="UP001628091"/>
    </source>
</evidence>
<dbReference type="SUPFAM" id="SSF56563">
    <property type="entry name" value="Major capsid protein gp5"/>
    <property type="match status" value="1"/>
</dbReference>
<gene>
    <name evidence="4" type="ORF">PPNSA23_16810</name>
</gene>